<keyword evidence="4 8" id="KW-0560">Oxidoreductase</keyword>
<comment type="similarity">
    <text evidence="6">Belongs to the peroxiredoxin family. Prx6 subfamily.</text>
</comment>
<keyword evidence="9" id="KW-1185">Reference proteome</keyword>
<dbReference type="Gene3D" id="3.40.30.10">
    <property type="entry name" value="Glutaredoxin"/>
    <property type="match status" value="1"/>
</dbReference>
<proteinExistence type="inferred from homology"/>
<feature type="domain" description="Thioredoxin" evidence="7">
    <location>
        <begin position="4"/>
        <end position="160"/>
    </location>
</feature>
<dbReference type="PROSITE" id="PS51352">
    <property type="entry name" value="THIOREDOXIN_2"/>
    <property type="match status" value="1"/>
</dbReference>
<dbReference type="InterPro" id="IPR019479">
    <property type="entry name" value="Peroxiredoxin_C"/>
</dbReference>
<dbReference type="GO" id="GO:0004601">
    <property type="term" value="F:peroxidase activity"/>
    <property type="evidence" value="ECO:0007669"/>
    <property type="project" value="UniProtKB-KW"/>
</dbReference>
<evidence type="ECO:0000256" key="5">
    <source>
        <dbReference type="ARBA" id="ARBA00023284"/>
    </source>
</evidence>
<reference evidence="8 9" key="1">
    <citation type="submission" date="2024-02" db="EMBL/GenBank/DDBJ databases">
        <title>Expansion and revision of Xanthobacter and proposal of Roseixanthobacter gen. nov.</title>
        <authorList>
            <person name="Soltysiak M.P.M."/>
            <person name="Jalihal A."/>
            <person name="Ory A."/>
            <person name="Chrisophersen C."/>
            <person name="Lee A.D."/>
            <person name="Boulton J."/>
            <person name="Springer M."/>
        </authorList>
    </citation>
    <scope>NUCLEOTIDE SEQUENCE [LARGE SCALE GENOMIC DNA]</scope>
    <source>
        <strain evidence="8 9">23A</strain>
    </source>
</reference>
<dbReference type="InterPro" id="IPR024706">
    <property type="entry name" value="Peroxiredoxin_AhpC-typ"/>
</dbReference>
<evidence type="ECO:0000256" key="4">
    <source>
        <dbReference type="ARBA" id="ARBA00023002"/>
    </source>
</evidence>
<dbReference type="InterPro" id="IPR045020">
    <property type="entry name" value="PRX_1cys"/>
</dbReference>
<dbReference type="Pfam" id="PF00578">
    <property type="entry name" value="AhpC-TSA"/>
    <property type="match status" value="1"/>
</dbReference>
<dbReference type="Pfam" id="PF10417">
    <property type="entry name" value="1-cysPrx_C"/>
    <property type="match status" value="1"/>
</dbReference>
<accession>A0ABW7A148</accession>
<keyword evidence="3" id="KW-0049">Antioxidant</keyword>
<protein>
    <submittedName>
        <fullName evidence="8">Peroxiredoxin</fullName>
        <ecNumber evidence="8">1.11.1.-</ecNumber>
    </submittedName>
</protein>
<evidence type="ECO:0000259" key="7">
    <source>
        <dbReference type="PROSITE" id="PS51352"/>
    </source>
</evidence>
<evidence type="ECO:0000256" key="2">
    <source>
        <dbReference type="ARBA" id="ARBA00022559"/>
    </source>
</evidence>
<gene>
    <name evidence="8" type="ORF">V5F32_21490</name>
</gene>
<evidence type="ECO:0000256" key="3">
    <source>
        <dbReference type="ARBA" id="ARBA00022862"/>
    </source>
</evidence>
<dbReference type="Gene3D" id="3.30.1020.10">
    <property type="entry name" value="Antioxidant, Horf6, Chain A, domain2"/>
    <property type="match status" value="1"/>
</dbReference>
<dbReference type="PANTHER" id="PTHR43503">
    <property type="entry name" value="MCG48959-RELATED"/>
    <property type="match status" value="1"/>
</dbReference>
<dbReference type="RefSeq" id="WP_393994364.1">
    <property type="nucleotide sequence ID" value="NZ_JBAFVH010000015.1"/>
</dbReference>
<keyword evidence="2 8" id="KW-0575">Peroxidase</keyword>
<dbReference type="InterPro" id="IPR036249">
    <property type="entry name" value="Thioredoxin-like_sf"/>
</dbReference>
<dbReference type="EC" id="1.11.1.-" evidence="8"/>
<dbReference type="InterPro" id="IPR013766">
    <property type="entry name" value="Thioredoxin_domain"/>
</dbReference>
<dbReference type="Proteomes" id="UP001604002">
    <property type="component" value="Unassembled WGS sequence"/>
</dbReference>
<evidence type="ECO:0000313" key="9">
    <source>
        <dbReference type="Proteomes" id="UP001604002"/>
    </source>
</evidence>
<evidence type="ECO:0000256" key="1">
    <source>
        <dbReference type="ARBA" id="ARBA00009796"/>
    </source>
</evidence>
<keyword evidence="5" id="KW-0676">Redox-active center</keyword>
<evidence type="ECO:0000313" key="8">
    <source>
        <dbReference type="EMBL" id="MFG1374760.1"/>
    </source>
</evidence>
<comment type="caution">
    <text evidence="8">The sequence shown here is derived from an EMBL/GenBank/DDBJ whole genome shotgun (WGS) entry which is preliminary data.</text>
</comment>
<sequence>MATLRLGDVVPDFEAVTTEGPIKFHEWLGDSWGILFSHPKNFTPVCTTELGQVAHLKGEFDKRGVKVIGLSVDTIENHPAWVGDIKDATGASLNFPLIADSDKKVSDLYDLIHPNASDTATVRSVFIIGPDKKLKLSLTYPASTGRNFDEILRVVDSLQLTAKHSVATPVNWKHGEDVIIVPSISDDAAKEKFPEGWKTVKPYLRVVRQPGA</sequence>
<dbReference type="PIRSF" id="PIRSF000239">
    <property type="entry name" value="AHPC"/>
    <property type="match status" value="1"/>
</dbReference>
<dbReference type="InterPro" id="IPR000866">
    <property type="entry name" value="AhpC/TSA"/>
</dbReference>
<dbReference type="PANTHER" id="PTHR43503:SF4">
    <property type="entry name" value="PEROXIREDOXIN-6"/>
    <property type="match status" value="1"/>
</dbReference>
<dbReference type="CDD" id="cd03016">
    <property type="entry name" value="PRX_1cys"/>
    <property type="match status" value="1"/>
</dbReference>
<comment type="similarity">
    <text evidence="1">Belongs to the peroxiredoxin family. AhpC/Prx1 subfamily.</text>
</comment>
<name>A0ABW7A148_9HYPH</name>
<dbReference type="SUPFAM" id="SSF52833">
    <property type="entry name" value="Thioredoxin-like"/>
    <property type="match status" value="1"/>
</dbReference>
<evidence type="ECO:0000256" key="6">
    <source>
        <dbReference type="ARBA" id="ARBA00025719"/>
    </source>
</evidence>
<dbReference type="EMBL" id="JBAFVH010000015">
    <property type="protein sequence ID" value="MFG1374760.1"/>
    <property type="molecule type" value="Genomic_DNA"/>
</dbReference>
<organism evidence="8 9">
    <name type="scientific">Xanthobacter oligotrophicus</name>
    <dbReference type="NCBI Taxonomy" id="2607286"/>
    <lineage>
        <taxon>Bacteria</taxon>
        <taxon>Pseudomonadati</taxon>
        <taxon>Pseudomonadota</taxon>
        <taxon>Alphaproteobacteria</taxon>
        <taxon>Hyphomicrobiales</taxon>
        <taxon>Xanthobacteraceae</taxon>
        <taxon>Xanthobacter</taxon>
    </lineage>
</organism>